<feature type="transmembrane region" description="Helical" evidence="1">
    <location>
        <begin position="249"/>
        <end position="268"/>
    </location>
</feature>
<dbReference type="RefSeq" id="WP_267947433.1">
    <property type="nucleotide sequence ID" value="NZ_CP113264.1"/>
</dbReference>
<evidence type="ECO:0000256" key="1">
    <source>
        <dbReference type="SAM" id="Phobius"/>
    </source>
</evidence>
<evidence type="ECO:0000313" key="3">
    <source>
        <dbReference type="Proteomes" id="UP001156498"/>
    </source>
</evidence>
<gene>
    <name evidence="2" type="ORF">OUQ99_00485</name>
</gene>
<reference evidence="2 3" key="1">
    <citation type="journal article" date="2013" name="Int. J. Syst. Evol. Microbiol.">
        <title>Description of Streptomonospora sediminis sp. nov. and Streptomonospora nanhaiensis sp. nov., and reclassification of Nocardiopsis arabia Hozzein &amp; Goodfellow 2008 as Streptomonospora arabica comb. nov. and emended description of the genus Streptomonospora.</title>
        <authorList>
            <person name="Zhang D.F."/>
            <person name="Pan H.Q."/>
            <person name="He J."/>
            <person name="Zhang X.M."/>
            <person name="Zhang Y.G."/>
            <person name="Klenk H.P."/>
            <person name="Hu J.C."/>
            <person name="Li W.J."/>
        </authorList>
    </citation>
    <scope>NUCLEOTIDE SEQUENCE [LARGE SCALE GENOMIC DNA]</scope>
    <source>
        <strain evidence="2 3">12A09</strain>
    </source>
</reference>
<keyword evidence="1" id="KW-0472">Membrane</keyword>
<feature type="transmembrane region" description="Helical" evidence="1">
    <location>
        <begin position="205"/>
        <end position="222"/>
    </location>
</feature>
<sequence length="269" mass="30130">MEIERRTKKVETWPSWNGEMGDMKKLTALVSGAYKEQDSEIRRRQEEAQKAREDSGIIIGNIHSSTLHFYSHEGSGGIAPSYPFLGIVLTDDEIVTGSIDDVFPEIDRRSFEKIEIIGAQSPNNYVSISFNRKMDPAVRLTVDSHDTSWARQTFVRISDEIYKGVPRWGFMRNTTPLPLLIKSFFGILPTIGTLLALPSNIISDAFFPTAFIGLILTIYFIFSEKLTNFFFPLIEITGEGSQSTGARRISVLLITLSSIPIGVMVNLVT</sequence>
<organism evidence="2 3">
    <name type="scientific">Streptomonospora nanhaiensis</name>
    <dbReference type="NCBI Taxonomy" id="1323731"/>
    <lineage>
        <taxon>Bacteria</taxon>
        <taxon>Bacillati</taxon>
        <taxon>Actinomycetota</taxon>
        <taxon>Actinomycetes</taxon>
        <taxon>Streptosporangiales</taxon>
        <taxon>Nocardiopsidaceae</taxon>
        <taxon>Streptomonospora</taxon>
    </lineage>
</organism>
<dbReference type="Proteomes" id="UP001156498">
    <property type="component" value="Chromosome"/>
</dbReference>
<accession>A0ABY6YN35</accession>
<protein>
    <submittedName>
        <fullName evidence="2">Uncharacterized protein</fullName>
    </submittedName>
</protein>
<feature type="transmembrane region" description="Helical" evidence="1">
    <location>
        <begin position="179"/>
        <end position="199"/>
    </location>
</feature>
<dbReference type="EMBL" id="CP113264">
    <property type="protein sequence ID" value="WAE73650.1"/>
    <property type="molecule type" value="Genomic_DNA"/>
</dbReference>
<keyword evidence="1" id="KW-0812">Transmembrane</keyword>
<keyword evidence="1" id="KW-1133">Transmembrane helix</keyword>
<proteinExistence type="predicted"/>
<evidence type="ECO:0000313" key="2">
    <source>
        <dbReference type="EMBL" id="WAE73650.1"/>
    </source>
</evidence>
<name>A0ABY6YN35_9ACTN</name>
<keyword evidence="3" id="KW-1185">Reference proteome</keyword>